<evidence type="ECO:0000259" key="2">
    <source>
        <dbReference type="PROSITE" id="PS50110"/>
    </source>
</evidence>
<dbReference type="SUPFAM" id="SSF52172">
    <property type="entry name" value="CheY-like"/>
    <property type="match status" value="1"/>
</dbReference>
<dbReference type="InterPro" id="IPR000014">
    <property type="entry name" value="PAS"/>
</dbReference>
<dbReference type="InterPro" id="IPR013656">
    <property type="entry name" value="PAS_4"/>
</dbReference>
<sequence length="302" mass="34078">MTSAGAQSETISLLYVDDEPALLGLSKRYLEHYGNFAVTIASSAPEAIRILAENAFDAIVSDYEMPEMNGIEFLKHIRAEGNEIPFLIFTGKSREEVVIEAINNGADFYIQKGGVPRAQFAELVNKIEYAVSRRRALEDLRRSEERYRFIADNVADNIWMFDMEFKLTYVNPAGERMRGFTVVEDLAQTLEEKMTPASCELVIKRFQEELALEATGTADPTREIIFETEEYCKDGSTIWVENSVRCLRDGQGMISGILGVSRDITQRKRADEKLKRIGQYCRSLTENSPIQIIAGDQKGNSD</sequence>
<evidence type="ECO:0000259" key="3">
    <source>
        <dbReference type="PROSITE" id="PS50112"/>
    </source>
</evidence>
<dbReference type="InterPro" id="IPR000700">
    <property type="entry name" value="PAS-assoc_C"/>
</dbReference>
<feature type="modified residue" description="4-aspartylphosphate" evidence="1">
    <location>
        <position position="62"/>
    </location>
</feature>
<dbReference type="CDD" id="cd00156">
    <property type="entry name" value="REC"/>
    <property type="match status" value="1"/>
</dbReference>
<name>A0A9X9S4N8_METOG</name>
<dbReference type="GeneID" id="76833884"/>
<evidence type="ECO:0000313" key="5">
    <source>
        <dbReference type="EMBL" id="WAI01713.1"/>
    </source>
</evidence>
<dbReference type="Gene3D" id="3.40.50.2300">
    <property type="match status" value="1"/>
</dbReference>
<feature type="domain" description="PAS" evidence="3">
    <location>
        <begin position="143"/>
        <end position="213"/>
    </location>
</feature>
<evidence type="ECO:0000259" key="4">
    <source>
        <dbReference type="PROSITE" id="PS50113"/>
    </source>
</evidence>
<accession>A0A9X9S4N8</accession>
<dbReference type="NCBIfam" id="TIGR00229">
    <property type="entry name" value="sensory_box"/>
    <property type="match status" value="1"/>
</dbReference>
<dbReference type="PROSITE" id="PS50110">
    <property type="entry name" value="RESPONSE_REGULATORY"/>
    <property type="match status" value="1"/>
</dbReference>
<dbReference type="InterPro" id="IPR011006">
    <property type="entry name" value="CheY-like_superfamily"/>
</dbReference>
<dbReference type="KEGG" id="mou:OU421_02240"/>
<dbReference type="Gene3D" id="3.30.450.20">
    <property type="entry name" value="PAS domain"/>
    <property type="match status" value="1"/>
</dbReference>
<gene>
    <name evidence="5" type="ORF">OU421_02240</name>
</gene>
<dbReference type="SUPFAM" id="SSF55785">
    <property type="entry name" value="PYP-like sensor domain (PAS domain)"/>
    <property type="match status" value="1"/>
</dbReference>
<dbReference type="InterPro" id="IPR001610">
    <property type="entry name" value="PAC"/>
</dbReference>
<dbReference type="CDD" id="cd00130">
    <property type="entry name" value="PAS"/>
    <property type="match status" value="1"/>
</dbReference>
<organism evidence="5 6">
    <name type="scientific">Methanogenium organophilum</name>
    <dbReference type="NCBI Taxonomy" id="2199"/>
    <lineage>
        <taxon>Archaea</taxon>
        <taxon>Methanobacteriati</taxon>
        <taxon>Methanobacteriota</taxon>
        <taxon>Stenosarchaea group</taxon>
        <taxon>Methanomicrobia</taxon>
        <taxon>Methanomicrobiales</taxon>
        <taxon>Methanomicrobiaceae</taxon>
        <taxon>Methanogenium</taxon>
    </lineage>
</organism>
<dbReference type="SMART" id="SM00091">
    <property type="entry name" value="PAS"/>
    <property type="match status" value="1"/>
</dbReference>
<keyword evidence="6" id="KW-1185">Reference proteome</keyword>
<proteinExistence type="predicted"/>
<dbReference type="SMART" id="SM00086">
    <property type="entry name" value="PAC"/>
    <property type="match status" value="1"/>
</dbReference>
<dbReference type="RefSeq" id="WP_268186976.1">
    <property type="nucleotide sequence ID" value="NZ_CP113361.1"/>
</dbReference>
<dbReference type="Pfam" id="PF08448">
    <property type="entry name" value="PAS_4"/>
    <property type="match status" value="1"/>
</dbReference>
<feature type="domain" description="PAC" evidence="4">
    <location>
        <begin position="222"/>
        <end position="276"/>
    </location>
</feature>
<dbReference type="AlphaFoldDB" id="A0A9X9S4N8"/>
<dbReference type="InterPro" id="IPR001789">
    <property type="entry name" value="Sig_transdc_resp-reg_receiver"/>
</dbReference>
<dbReference type="InterPro" id="IPR052048">
    <property type="entry name" value="ST_Response_Regulator"/>
</dbReference>
<dbReference type="EMBL" id="CP113361">
    <property type="protein sequence ID" value="WAI01713.1"/>
    <property type="molecule type" value="Genomic_DNA"/>
</dbReference>
<reference evidence="5" key="1">
    <citation type="submission" date="2022-11" db="EMBL/GenBank/DDBJ databases">
        <title>Complete genome sequence of Methanogenium organophilum DSM 3596.</title>
        <authorList>
            <person name="Chen S.-C."/>
            <person name="Lai S.-J."/>
            <person name="You Y.-T."/>
        </authorList>
    </citation>
    <scope>NUCLEOTIDE SEQUENCE</scope>
    <source>
        <strain evidence="5">DSM 3596</strain>
    </source>
</reference>
<dbReference type="PANTHER" id="PTHR43228:SF1">
    <property type="entry name" value="TWO-COMPONENT RESPONSE REGULATOR ARR22"/>
    <property type="match status" value="1"/>
</dbReference>
<dbReference type="InterPro" id="IPR035965">
    <property type="entry name" value="PAS-like_dom_sf"/>
</dbReference>
<dbReference type="PANTHER" id="PTHR43228">
    <property type="entry name" value="TWO-COMPONENT RESPONSE REGULATOR"/>
    <property type="match status" value="1"/>
</dbReference>
<dbReference type="Pfam" id="PF00072">
    <property type="entry name" value="Response_reg"/>
    <property type="match status" value="1"/>
</dbReference>
<dbReference type="PROSITE" id="PS50112">
    <property type="entry name" value="PAS"/>
    <property type="match status" value="1"/>
</dbReference>
<dbReference type="GO" id="GO:0000160">
    <property type="term" value="P:phosphorelay signal transduction system"/>
    <property type="evidence" value="ECO:0007669"/>
    <property type="project" value="InterPro"/>
</dbReference>
<evidence type="ECO:0000256" key="1">
    <source>
        <dbReference type="PROSITE-ProRule" id="PRU00169"/>
    </source>
</evidence>
<protein>
    <submittedName>
        <fullName evidence="5">PAS domain S-box protein</fullName>
    </submittedName>
</protein>
<evidence type="ECO:0000313" key="6">
    <source>
        <dbReference type="Proteomes" id="UP001163096"/>
    </source>
</evidence>
<dbReference type="PROSITE" id="PS50113">
    <property type="entry name" value="PAC"/>
    <property type="match status" value="1"/>
</dbReference>
<feature type="domain" description="Response regulatory" evidence="2">
    <location>
        <begin position="12"/>
        <end position="127"/>
    </location>
</feature>
<dbReference type="Proteomes" id="UP001163096">
    <property type="component" value="Chromosome"/>
</dbReference>
<keyword evidence="1" id="KW-0597">Phosphoprotein</keyword>
<dbReference type="SMART" id="SM00448">
    <property type="entry name" value="REC"/>
    <property type="match status" value="1"/>
</dbReference>